<dbReference type="Gene3D" id="3.20.20.120">
    <property type="entry name" value="Enolase-like C-terminal domain"/>
    <property type="match status" value="1"/>
</dbReference>
<dbReference type="Proteomes" id="UP001589789">
    <property type="component" value="Unassembled WGS sequence"/>
</dbReference>
<dbReference type="InterPro" id="IPR046945">
    <property type="entry name" value="RHMD-like"/>
</dbReference>
<dbReference type="InterPro" id="IPR018110">
    <property type="entry name" value="Mandel_Rmase/mucon_lact_enz_CS"/>
</dbReference>
<dbReference type="Pfam" id="PF13378">
    <property type="entry name" value="MR_MLE_C"/>
    <property type="match status" value="1"/>
</dbReference>
<dbReference type="PROSITE" id="PS00909">
    <property type="entry name" value="MR_MLE_2"/>
    <property type="match status" value="1"/>
</dbReference>
<keyword evidence="2" id="KW-0479">Metal-binding</keyword>
<proteinExistence type="predicted"/>
<comment type="cofactor">
    <cofactor evidence="1">
        <name>Mg(2+)</name>
        <dbReference type="ChEBI" id="CHEBI:18420"/>
    </cofactor>
</comment>
<organism evidence="6 7">
    <name type="scientific">Muricoccus vinaceus</name>
    <dbReference type="NCBI Taxonomy" id="424704"/>
    <lineage>
        <taxon>Bacteria</taxon>
        <taxon>Pseudomonadati</taxon>
        <taxon>Pseudomonadota</taxon>
        <taxon>Alphaproteobacteria</taxon>
        <taxon>Acetobacterales</taxon>
        <taxon>Roseomonadaceae</taxon>
        <taxon>Muricoccus</taxon>
    </lineage>
</organism>
<dbReference type="EMBL" id="JBHLVZ010000041">
    <property type="protein sequence ID" value="MFC0386886.1"/>
    <property type="molecule type" value="Genomic_DNA"/>
</dbReference>
<name>A0ABV6ITF3_9PROT</name>
<dbReference type="CDD" id="cd03316">
    <property type="entry name" value="MR_like"/>
    <property type="match status" value="1"/>
</dbReference>
<accession>A0ABV6ITF3</accession>
<evidence type="ECO:0000313" key="7">
    <source>
        <dbReference type="Proteomes" id="UP001589789"/>
    </source>
</evidence>
<comment type="caution">
    <text evidence="6">The sequence shown here is derived from an EMBL/GenBank/DDBJ whole genome shotgun (WGS) entry which is preliminary data.</text>
</comment>
<dbReference type="InterPro" id="IPR013341">
    <property type="entry name" value="Mandelate_racemase_N_dom"/>
</dbReference>
<dbReference type="SFLD" id="SFLDS00001">
    <property type="entry name" value="Enolase"/>
    <property type="match status" value="1"/>
</dbReference>
<dbReference type="SMART" id="SM00922">
    <property type="entry name" value="MR_MLE"/>
    <property type="match status" value="1"/>
</dbReference>
<keyword evidence="7" id="KW-1185">Reference proteome</keyword>
<dbReference type="InterPro" id="IPR013342">
    <property type="entry name" value="Mandelate_racemase_C"/>
</dbReference>
<dbReference type="RefSeq" id="WP_377051795.1">
    <property type="nucleotide sequence ID" value="NZ_JBHLVZ010000041.1"/>
</dbReference>
<dbReference type="PANTHER" id="PTHR13794">
    <property type="entry name" value="ENOLASE SUPERFAMILY, MANDELATE RACEMASE"/>
    <property type="match status" value="1"/>
</dbReference>
<evidence type="ECO:0000256" key="2">
    <source>
        <dbReference type="ARBA" id="ARBA00022723"/>
    </source>
</evidence>
<dbReference type="InterPro" id="IPR036849">
    <property type="entry name" value="Enolase-like_C_sf"/>
</dbReference>
<reference evidence="6 7" key="1">
    <citation type="submission" date="2024-09" db="EMBL/GenBank/DDBJ databases">
        <authorList>
            <person name="Sun Q."/>
            <person name="Mori K."/>
        </authorList>
    </citation>
    <scope>NUCLEOTIDE SEQUENCE [LARGE SCALE GENOMIC DNA]</scope>
    <source>
        <strain evidence="6 7">CCM 7468</strain>
    </source>
</reference>
<evidence type="ECO:0000256" key="1">
    <source>
        <dbReference type="ARBA" id="ARBA00001946"/>
    </source>
</evidence>
<dbReference type="SUPFAM" id="SSF51604">
    <property type="entry name" value="Enolase C-terminal domain-like"/>
    <property type="match status" value="1"/>
</dbReference>
<dbReference type="PANTHER" id="PTHR13794:SF58">
    <property type="entry name" value="MITOCHONDRIAL ENOLASE SUPERFAMILY MEMBER 1"/>
    <property type="match status" value="1"/>
</dbReference>
<dbReference type="Pfam" id="PF02746">
    <property type="entry name" value="MR_MLE_N"/>
    <property type="match status" value="1"/>
</dbReference>
<dbReference type="InterPro" id="IPR029017">
    <property type="entry name" value="Enolase-like_N"/>
</dbReference>
<dbReference type="SUPFAM" id="SSF54826">
    <property type="entry name" value="Enolase N-terminal domain-like"/>
    <property type="match status" value="1"/>
</dbReference>
<gene>
    <name evidence="6" type="ORF">ACFFIC_15215</name>
</gene>
<feature type="domain" description="Mandelate racemase/muconate lactonizing enzyme C-terminal" evidence="5">
    <location>
        <begin position="142"/>
        <end position="239"/>
    </location>
</feature>
<dbReference type="InterPro" id="IPR029065">
    <property type="entry name" value="Enolase_C-like"/>
</dbReference>
<feature type="region of interest" description="Disordered" evidence="4">
    <location>
        <begin position="357"/>
        <end position="381"/>
    </location>
</feature>
<protein>
    <submittedName>
        <fullName evidence="6">Mandelate racemase/muconate lactonizing enzyme family protein</fullName>
    </submittedName>
</protein>
<dbReference type="SFLD" id="SFLDG00179">
    <property type="entry name" value="mandelate_racemase"/>
    <property type="match status" value="1"/>
</dbReference>
<evidence type="ECO:0000256" key="4">
    <source>
        <dbReference type="SAM" id="MobiDB-lite"/>
    </source>
</evidence>
<keyword evidence="3" id="KW-0460">Magnesium</keyword>
<evidence type="ECO:0000313" key="6">
    <source>
        <dbReference type="EMBL" id="MFC0386886.1"/>
    </source>
</evidence>
<evidence type="ECO:0000256" key="3">
    <source>
        <dbReference type="ARBA" id="ARBA00022842"/>
    </source>
</evidence>
<sequence length="381" mass="41845">MKITDVRITDTFYVPARPQQDAISRLPGTALVNFCQVFTDGGHIGLVPAPGGKLTRVLIEEMLKPVLVGEDPMDHERLWQKMYWNLISQGRRGAPMIAIGILDCAIWDLKGRITGQPLHKLLGAYRDRVPSYGSGINMNLSDEELVTQMRGFVDAGFPMVKMKIGHRDPRRDVERIRLVREAIGPDADLCVDANNAWSVGTAIELARLIEPFDIYWLEEPVLADEIDGLAALARATRIPIAAGENHYGKWEFRELIGKGAVGVVQADVVKCGGVTEFLKIAAMADAYGLPVCPHFSPFTDVACIAAIPNGVFHEHAEDLVAPVALLVEEHPEPSDGTIAPLDRPGFGLTLRPDAAARFGTPPPEGVPRRTTERAWRWPPYA</sequence>
<dbReference type="Gene3D" id="3.30.390.10">
    <property type="entry name" value="Enolase-like, N-terminal domain"/>
    <property type="match status" value="1"/>
</dbReference>
<evidence type="ECO:0000259" key="5">
    <source>
        <dbReference type="SMART" id="SM00922"/>
    </source>
</evidence>
<feature type="compositionally biased region" description="Basic and acidic residues" evidence="4">
    <location>
        <begin position="366"/>
        <end position="375"/>
    </location>
</feature>